<comment type="caution">
    <text evidence="1">The sequence shown here is derived from an EMBL/GenBank/DDBJ whole genome shotgun (WGS) entry which is preliminary data.</text>
</comment>
<dbReference type="Proteomes" id="UP000014634">
    <property type="component" value="Unassembled WGS sequence"/>
</dbReference>
<dbReference type="RefSeq" id="WP_016522967.1">
    <property type="nucleotide sequence ID" value="NZ_KE332517.1"/>
</dbReference>
<accession>A0AA87NMG2</accession>
<dbReference type="AlphaFoldDB" id="A0AA87NMG2"/>
<evidence type="ECO:0000313" key="1">
    <source>
        <dbReference type="EMBL" id="EPF29223.1"/>
    </source>
</evidence>
<reference evidence="1 2" key="1">
    <citation type="submission" date="2013-04" db="EMBL/GenBank/DDBJ databases">
        <title>The Genome Sequence of Treponema medium ATCC 700293.</title>
        <authorList>
            <consortium name="The Broad Institute Genomics Platform"/>
            <person name="Earl A."/>
            <person name="Ward D."/>
            <person name="Feldgarden M."/>
            <person name="Gevers D."/>
            <person name="Leonetti C."/>
            <person name="Blanton J.M."/>
            <person name="Dewhirst F.E."/>
            <person name="Izard J."/>
            <person name="Walker B."/>
            <person name="Young S."/>
            <person name="Zeng Q."/>
            <person name="Gargeya S."/>
            <person name="Fitzgerald M."/>
            <person name="Haas B."/>
            <person name="Abouelleil A."/>
            <person name="Allen A.W."/>
            <person name="Alvarado L."/>
            <person name="Arachchi H.M."/>
            <person name="Berlin A.M."/>
            <person name="Chapman S.B."/>
            <person name="Gainer-Dewar J."/>
            <person name="Goldberg J."/>
            <person name="Griggs A."/>
            <person name="Gujja S."/>
            <person name="Hansen M."/>
            <person name="Howarth C."/>
            <person name="Imamovic A."/>
            <person name="Ireland A."/>
            <person name="Larimer J."/>
            <person name="McCowan C."/>
            <person name="Murphy C."/>
            <person name="Pearson M."/>
            <person name="Poon T.W."/>
            <person name="Priest M."/>
            <person name="Roberts A."/>
            <person name="Saif S."/>
            <person name="Shea T."/>
            <person name="Sisk P."/>
            <person name="Sykes S."/>
            <person name="Wortman J."/>
            <person name="Nusbaum C."/>
            <person name="Birren B."/>
        </authorList>
    </citation>
    <scope>NUCLEOTIDE SEQUENCE [LARGE SCALE GENOMIC DNA]</scope>
    <source>
        <strain evidence="1 2">ATCC 700293</strain>
    </source>
</reference>
<proteinExistence type="predicted"/>
<evidence type="ECO:0000313" key="2">
    <source>
        <dbReference type="Proteomes" id="UP000014634"/>
    </source>
</evidence>
<evidence type="ECO:0008006" key="3">
    <source>
        <dbReference type="Google" id="ProtNLM"/>
    </source>
</evidence>
<sequence length="167" mass="18908">MRKLYTITVGIFLILLFAACTQFTTDIDVFLSYWSTEVAATDFTLDKPYISIGETSYVSSMEDVIVTIKLRNPKKLTLKMPTSSDKVIRFPGLSTQPQYGIEKDYTLTQTTSNKLILTYKKDFLQAHEWSNGNIGAEITFIADDNRVFDKRFSMNLKAARSMQGLSG</sequence>
<protein>
    <recommendedName>
        <fullName evidence="3">Lipoprotein</fullName>
    </recommendedName>
</protein>
<organism evidence="1 2">
    <name type="scientific">Treponema medium ATCC 700293</name>
    <dbReference type="NCBI Taxonomy" id="1125700"/>
    <lineage>
        <taxon>Bacteria</taxon>
        <taxon>Pseudomonadati</taxon>
        <taxon>Spirochaetota</taxon>
        <taxon>Spirochaetia</taxon>
        <taxon>Spirochaetales</taxon>
        <taxon>Treponemataceae</taxon>
        <taxon>Treponema</taxon>
    </lineage>
</organism>
<name>A0AA87NMG2_TREMD</name>
<gene>
    <name evidence="1" type="ORF">HMPREF9195_01008</name>
</gene>
<dbReference type="EMBL" id="ATFE01000006">
    <property type="protein sequence ID" value="EPF29223.1"/>
    <property type="molecule type" value="Genomic_DNA"/>
</dbReference>
<dbReference type="PROSITE" id="PS51257">
    <property type="entry name" value="PROKAR_LIPOPROTEIN"/>
    <property type="match status" value="1"/>
</dbReference>